<dbReference type="SUPFAM" id="SSF55031">
    <property type="entry name" value="Bacterial exopeptidase dimerisation domain"/>
    <property type="match status" value="1"/>
</dbReference>
<comment type="similarity">
    <text evidence="1">Belongs to the peptidase M20A family.</text>
</comment>
<dbReference type="InterPro" id="IPR002933">
    <property type="entry name" value="Peptidase_M20"/>
</dbReference>
<evidence type="ECO:0000256" key="1">
    <source>
        <dbReference type="PIRNR" id="PIRNR037226"/>
    </source>
</evidence>
<dbReference type="STRING" id="460384.SAMN05216313_12140"/>
<dbReference type="PANTHER" id="PTHR30575:SF0">
    <property type="entry name" value="XAA-ARG DIPEPTIDASE"/>
    <property type="match status" value="1"/>
</dbReference>
<dbReference type="GO" id="GO:0005737">
    <property type="term" value="C:cytoplasm"/>
    <property type="evidence" value="ECO:0007669"/>
    <property type="project" value="TreeGrafter"/>
</dbReference>
<dbReference type="Pfam" id="PF01546">
    <property type="entry name" value="Peptidase_M20"/>
    <property type="match status" value="1"/>
</dbReference>
<dbReference type="GO" id="GO:0071713">
    <property type="term" value="F:para-aminobenzoyl-glutamate hydrolase activity"/>
    <property type="evidence" value="ECO:0007669"/>
    <property type="project" value="TreeGrafter"/>
</dbReference>
<dbReference type="EMBL" id="FOIM01000021">
    <property type="protein sequence ID" value="SET95600.1"/>
    <property type="molecule type" value="Genomic_DNA"/>
</dbReference>
<feature type="domain" description="Peptidase M20 dimerisation" evidence="3">
    <location>
        <begin position="212"/>
        <end position="303"/>
    </location>
</feature>
<protein>
    <recommendedName>
        <fullName evidence="1">Peptidase M20 domain-containing protein 2</fullName>
    </recommendedName>
</protein>
<dbReference type="InterPro" id="IPR036264">
    <property type="entry name" value="Bact_exopeptidase_dim_dom"/>
</dbReference>
<dbReference type="GO" id="GO:0046657">
    <property type="term" value="P:folic acid catabolic process"/>
    <property type="evidence" value="ECO:0007669"/>
    <property type="project" value="TreeGrafter"/>
</dbReference>
<feature type="region of interest" description="Disordered" evidence="2">
    <location>
        <begin position="74"/>
        <end position="113"/>
    </location>
</feature>
<evidence type="ECO:0000259" key="3">
    <source>
        <dbReference type="Pfam" id="PF07687"/>
    </source>
</evidence>
<evidence type="ECO:0000313" key="4">
    <source>
        <dbReference type="EMBL" id="SET95600.1"/>
    </source>
</evidence>
<accession>A0A1I0IF50</accession>
<gene>
    <name evidence="4" type="ORF">SAMN05216313_12140</name>
</gene>
<dbReference type="RefSeq" id="WP_139201182.1">
    <property type="nucleotide sequence ID" value="NZ_FOIM01000021.1"/>
</dbReference>
<dbReference type="SUPFAM" id="SSF53187">
    <property type="entry name" value="Zn-dependent exopeptidases"/>
    <property type="match status" value="1"/>
</dbReference>
<feature type="compositionally biased region" description="Low complexity" evidence="2">
    <location>
        <begin position="98"/>
        <end position="113"/>
    </location>
</feature>
<dbReference type="Gene3D" id="3.30.70.360">
    <property type="match status" value="1"/>
</dbReference>
<name>A0A1I0IF50_9FIRM</name>
<evidence type="ECO:0000313" key="5">
    <source>
        <dbReference type="Proteomes" id="UP000198508"/>
    </source>
</evidence>
<organism evidence="4 5">
    <name type="scientific">Enterocloster lavalensis</name>
    <dbReference type="NCBI Taxonomy" id="460384"/>
    <lineage>
        <taxon>Bacteria</taxon>
        <taxon>Bacillati</taxon>
        <taxon>Bacillota</taxon>
        <taxon>Clostridia</taxon>
        <taxon>Lachnospirales</taxon>
        <taxon>Lachnospiraceae</taxon>
        <taxon>Enterocloster</taxon>
    </lineage>
</organism>
<dbReference type="InterPro" id="IPR017144">
    <property type="entry name" value="Xaa-Arg_dipeptidase"/>
</dbReference>
<dbReference type="InterPro" id="IPR017439">
    <property type="entry name" value="Amidohydrolase"/>
</dbReference>
<dbReference type="CDD" id="cd03887">
    <property type="entry name" value="M20_Acy1L2"/>
    <property type="match status" value="1"/>
</dbReference>
<evidence type="ECO:0000256" key="2">
    <source>
        <dbReference type="SAM" id="MobiDB-lite"/>
    </source>
</evidence>
<dbReference type="InterPro" id="IPR011650">
    <property type="entry name" value="Peptidase_M20_dimer"/>
</dbReference>
<dbReference type="InterPro" id="IPR052030">
    <property type="entry name" value="Peptidase_M20/M20A_hydrolases"/>
</dbReference>
<dbReference type="Proteomes" id="UP000198508">
    <property type="component" value="Unassembled WGS sequence"/>
</dbReference>
<feature type="compositionally biased region" description="Low complexity" evidence="2">
    <location>
        <begin position="81"/>
        <end position="90"/>
    </location>
</feature>
<dbReference type="PIRSF" id="PIRSF037226">
    <property type="entry name" value="Amidohydrolase_ACY1L2_prd"/>
    <property type="match status" value="1"/>
</dbReference>
<dbReference type="Gene3D" id="3.40.630.10">
    <property type="entry name" value="Zn peptidases"/>
    <property type="match status" value="1"/>
</dbReference>
<sequence length="435" mass="46526">MLKERIFEEIDRQKERLCEMADIIFDHPECDGEEMMAADLLCGYLAENGFTVERPIAGLKSAFRAVYHSVGSGAEGSGRMAEPPAGLAEPPAGPAEPPAGLAEPPAGLAEPPGGPAANPRIGLLCEYDALAGLGHGCGHHMQGPACLGAAVALKNCCRDQAFTLVVYGTPAEETFGGKINMMEAGYLKDIDVALMMHGGPDTCTDIRCLALSSFDVTFHGKKAHAAIMPEAGRSAFDALLLAFQGVEFLREHVRDDVRMHYTVKTLPGPENVVPSEAVGSFALRSFSRDYLDQVAERFRDIVRGAALMAGVTCEIAEKPALANKVPNLTLNDLLVENARLAGTPGITPPRERTGSTDFGNVMHELPGSCIRVKFVPSGTSSHSKDYVEAGKTEAAHSCVVYGAKAMAGASLDMLTDCKIMESIKREFAEKRELYR</sequence>
<dbReference type="AlphaFoldDB" id="A0A1I0IF50"/>
<proteinExistence type="inferred from homology"/>
<keyword evidence="4" id="KW-0378">Hydrolase</keyword>
<dbReference type="GO" id="GO:0016805">
    <property type="term" value="F:dipeptidase activity"/>
    <property type="evidence" value="ECO:0007669"/>
    <property type="project" value="InterPro"/>
</dbReference>
<keyword evidence="5" id="KW-1185">Reference proteome</keyword>
<dbReference type="NCBIfam" id="TIGR01891">
    <property type="entry name" value="amidohydrolases"/>
    <property type="match status" value="1"/>
</dbReference>
<reference evidence="5" key="1">
    <citation type="submission" date="2016-10" db="EMBL/GenBank/DDBJ databases">
        <authorList>
            <person name="Varghese N."/>
            <person name="Submissions S."/>
        </authorList>
    </citation>
    <scope>NUCLEOTIDE SEQUENCE [LARGE SCALE GENOMIC DNA]</scope>
    <source>
        <strain evidence="5">NLAE-zl-G277</strain>
    </source>
</reference>
<dbReference type="PANTHER" id="PTHR30575">
    <property type="entry name" value="PEPTIDASE M20"/>
    <property type="match status" value="1"/>
</dbReference>
<dbReference type="Pfam" id="PF07687">
    <property type="entry name" value="M20_dimer"/>
    <property type="match status" value="1"/>
</dbReference>